<dbReference type="Gene3D" id="2.60.450.10">
    <property type="entry name" value="Lipopolysaccharide (LPS) transport protein A like domain"/>
    <property type="match status" value="1"/>
</dbReference>
<organism evidence="7 8">
    <name type="scientific">Tectimicrobiota bacterium</name>
    <dbReference type="NCBI Taxonomy" id="2528274"/>
    <lineage>
        <taxon>Bacteria</taxon>
        <taxon>Pseudomonadati</taxon>
        <taxon>Nitrospinota/Tectimicrobiota group</taxon>
        <taxon>Candidatus Tectimicrobiota</taxon>
    </lineage>
</organism>
<evidence type="ECO:0000313" key="8">
    <source>
        <dbReference type="Proteomes" id="UP000769766"/>
    </source>
</evidence>
<evidence type="ECO:0000256" key="4">
    <source>
        <dbReference type="ARBA" id="ARBA00022989"/>
    </source>
</evidence>
<evidence type="ECO:0000256" key="5">
    <source>
        <dbReference type="ARBA" id="ARBA00023136"/>
    </source>
</evidence>
<sequence length="209" mass="22855">MMKAILIGVVALWVGGGWWLPRGVLSREGAATPAAGMLRIHGTSSPASSAPRSDLSPKAQRGSGPAVRVRIEGISLLEKVGNRKDLELQADSAVIYQGEDRIYLQNLQAAFYPDNGQVIRLMARSGKVDNVTKNMEMGGQVRVRREDGISLVTETLHWDNARREIWTQDPVRVRGNSLEVLGKGLISKIDADPLVLKGPVKALIWQNRS</sequence>
<evidence type="ECO:0000256" key="6">
    <source>
        <dbReference type="SAM" id="MobiDB-lite"/>
    </source>
</evidence>
<dbReference type="PANTHER" id="PTHR37481">
    <property type="entry name" value="LIPOPOLYSACCHARIDE EXPORT SYSTEM PROTEIN LPTC"/>
    <property type="match status" value="1"/>
</dbReference>
<feature type="region of interest" description="Disordered" evidence="6">
    <location>
        <begin position="40"/>
        <end position="64"/>
    </location>
</feature>
<dbReference type="PANTHER" id="PTHR37481:SF1">
    <property type="entry name" value="LIPOPOLYSACCHARIDE EXPORT SYSTEM PROTEIN LPTC"/>
    <property type="match status" value="1"/>
</dbReference>
<proteinExistence type="predicted"/>
<dbReference type="Proteomes" id="UP000769766">
    <property type="component" value="Unassembled WGS sequence"/>
</dbReference>
<dbReference type="GO" id="GO:0005886">
    <property type="term" value="C:plasma membrane"/>
    <property type="evidence" value="ECO:0007669"/>
    <property type="project" value="InterPro"/>
</dbReference>
<keyword evidence="4" id="KW-1133">Transmembrane helix</keyword>
<dbReference type="GO" id="GO:0017089">
    <property type="term" value="F:glycolipid transfer activity"/>
    <property type="evidence" value="ECO:0007669"/>
    <property type="project" value="TreeGrafter"/>
</dbReference>
<feature type="compositionally biased region" description="Polar residues" evidence="6">
    <location>
        <begin position="42"/>
        <end position="51"/>
    </location>
</feature>
<reference evidence="7" key="1">
    <citation type="submission" date="2020-07" db="EMBL/GenBank/DDBJ databases">
        <title>Huge and variable diversity of episymbiotic CPR bacteria and DPANN archaea in groundwater ecosystems.</title>
        <authorList>
            <person name="He C.Y."/>
            <person name="Keren R."/>
            <person name="Whittaker M."/>
            <person name="Farag I.F."/>
            <person name="Doudna J."/>
            <person name="Cate J.H.D."/>
            <person name="Banfield J.F."/>
        </authorList>
    </citation>
    <scope>NUCLEOTIDE SEQUENCE</scope>
    <source>
        <strain evidence="7">NC_groundwater_672_Ag_B-0.1um_62_36</strain>
    </source>
</reference>
<dbReference type="NCBIfam" id="TIGR04409">
    <property type="entry name" value="LptC_YrbK"/>
    <property type="match status" value="1"/>
</dbReference>
<protein>
    <submittedName>
        <fullName evidence="7">LPS export ABC transporter periplasmic protein LptC</fullName>
    </submittedName>
</protein>
<dbReference type="AlphaFoldDB" id="A0A932CP80"/>
<dbReference type="InterPro" id="IPR052363">
    <property type="entry name" value="LPS_export_LptC"/>
</dbReference>
<evidence type="ECO:0000313" key="7">
    <source>
        <dbReference type="EMBL" id="MBI2876516.1"/>
    </source>
</evidence>
<dbReference type="GO" id="GO:0030288">
    <property type="term" value="C:outer membrane-bounded periplasmic space"/>
    <property type="evidence" value="ECO:0007669"/>
    <property type="project" value="TreeGrafter"/>
</dbReference>
<evidence type="ECO:0000256" key="3">
    <source>
        <dbReference type="ARBA" id="ARBA00022692"/>
    </source>
</evidence>
<dbReference type="EMBL" id="JACPRF010000198">
    <property type="protein sequence ID" value="MBI2876516.1"/>
    <property type="molecule type" value="Genomic_DNA"/>
</dbReference>
<gene>
    <name evidence="7" type="primary">lptC</name>
    <name evidence="7" type="ORF">HYY20_06510</name>
</gene>
<evidence type="ECO:0000256" key="1">
    <source>
        <dbReference type="ARBA" id="ARBA00022475"/>
    </source>
</evidence>
<accession>A0A932CP80</accession>
<keyword evidence="1" id="KW-1003">Cell membrane</keyword>
<keyword evidence="2" id="KW-0997">Cell inner membrane</keyword>
<keyword evidence="5" id="KW-0472">Membrane</keyword>
<dbReference type="Pfam" id="PF06835">
    <property type="entry name" value="LptC"/>
    <property type="match status" value="1"/>
</dbReference>
<dbReference type="InterPro" id="IPR026265">
    <property type="entry name" value="LptC"/>
</dbReference>
<evidence type="ECO:0000256" key="2">
    <source>
        <dbReference type="ARBA" id="ARBA00022519"/>
    </source>
</evidence>
<comment type="caution">
    <text evidence="7">The sequence shown here is derived from an EMBL/GenBank/DDBJ whole genome shotgun (WGS) entry which is preliminary data.</text>
</comment>
<dbReference type="InterPro" id="IPR010664">
    <property type="entry name" value="LipoPS_assembly_LptC-rel"/>
</dbReference>
<dbReference type="GO" id="GO:0015221">
    <property type="term" value="F:lipopolysaccharide transmembrane transporter activity"/>
    <property type="evidence" value="ECO:0007669"/>
    <property type="project" value="InterPro"/>
</dbReference>
<name>A0A932CP80_UNCTE</name>
<keyword evidence="3" id="KW-0812">Transmembrane</keyword>